<gene>
    <name evidence="4" type="ORF">C447_12445</name>
</gene>
<feature type="compositionally biased region" description="Basic and acidic residues" evidence="1">
    <location>
        <begin position="142"/>
        <end position="156"/>
    </location>
</feature>
<dbReference type="AlphaFoldDB" id="M0LX80"/>
<dbReference type="Pfam" id="PF09851">
    <property type="entry name" value="SHOCT"/>
    <property type="match status" value="1"/>
</dbReference>
<dbReference type="InterPro" id="IPR018649">
    <property type="entry name" value="SHOCT"/>
</dbReference>
<protein>
    <recommendedName>
        <fullName evidence="3">SHOCT domain-containing protein</fullName>
    </recommendedName>
</protein>
<feature type="domain" description="SHOCT" evidence="3">
    <location>
        <begin position="108"/>
        <end position="135"/>
    </location>
</feature>
<evidence type="ECO:0000313" key="5">
    <source>
        <dbReference type="Proteomes" id="UP000011566"/>
    </source>
</evidence>
<feature type="transmembrane region" description="Helical" evidence="2">
    <location>
        <begin position="36"/>
        <end position="60"/>
    </location>
</feature>
<evidence type="ECO:0000259" key="3">
    <source>
        <dbReference type="Pfam" id="PF09851"/>
    </source>
</evidence>
<reference evidence="4 5" key="1">
    <citation type="journal article" date="2014" name="PLoS Genet.">
        <title>Phylogenetically driven sequencing of extremely halophilic archaea reveals strategies for static and dynamic osmo-response.</title>
        <authorList>
            <person name="Becker E.A."/>
            <person name="Seitzer P.M."/>
            <person name="Tritt A."/>
            <person name="Larsen D."/>
            <person name="Krusor M."/>
            <person name="Yao A.I."/>
            <person name="Wu D."/>
            <person name="Madern D."/>
            <person name="Eisen J.A."/>
            <person name="Darling A.E."/>
            <person name="Facciotti M.T."/>
        </authorList>
    </citation>
    <scope>NUCLEOTIDE SEQUENCE [LARGE SCALE GENOMIC DNA]</scope>
    <source>
        <strain evidence="4 5">100A6</strain>
    </source>
</reference>
<proteinExistence type="predicted"/>
<accession>M0LX80</accession>
<evidence type="ECO:0000256" key="1">
    <source>
        <dbReference type="SAM" id="MobiDB-lite"/>
    </source>
</evidence>
<organism evidence="4 5">
    <name type="scientific">Halococcus hamelinensis 100A6</name>
    <dbReference type="NCBI Taxonomy" id="1132509"/>
    <lineage>
        <taxon>Archaea</taxon>
        <taxon>Methanobacteriati</taxon>
        <taxon>Methanobacteriota</taxon>
        <taxon>Stenosarchaea group</taxon>
        <taxon>Halobacteria</taxon>
        <taxon>Halobacteriales</taxon>
        <taxon>Halococcaceae</taxon>
        <taxon>Halococcus</taxon>
    </lineage>
</organism>
<keyword evidence="5" id="KW-1185">Reference proteome</keyword>
<feature type="region of interest" description="Disordered" evidence="1">
    <location>
        <begin position="131"/>
        <end position="156"/>
    </location>
</feature>
<dbReference type="eggNOG" id="arCOG03912">
    <property type="taxonomic scope" value="Archaea"/>
</dbReference>
<dbReference type="EMBL" id="AOMB01000033">
    <property type="protein sequence ID" value="EMA37783.1"/>
    <property type="molecule type" value="Genomic_DNA"/>
</dbReference>
<evidence type="ECO:0000313" key="4">
    <source>
        <dbReference type="EMBL" id="EMA37783.1"/>
    </source>
</evidence>
<comment type="caution">
    <text evidence="4">The sequence shown here is derived from an EMBL/GenBank/DDBJ whole genome shotgun (WGS) entry which is preliminary data.</text>
</comment>
<dbReference type="RefSeq" id="WP_007694326.1">
    <property type="nucleotide sequence ID" value="NZ_AOMB01000033.1"/>
</dbReference>
<keyword evidence="2" id="KW-0472">Membrane</keyword>
<evidence type="ECO:0000256" key="2">
    <source>
        <dbReference type="SAM" id="Phobius"/>
    </source>
</evidence>
<dbReference type="PATRIC" id="fig|1132509.6.peg.2857"/>
<feature type="transmembrane region" description="Helical" evidence="2">
    <location>
        <begin position="12"/>
        <end position="30"/>
    </location>
</feature>
<name>M0LX80_9EURY</name>
<dbReference type="Proteomes" id="UP000011566">
    <property type="component" value="Unassembled WGS sequence"/>
</dbReference>
<keyword evidence="2" id="KW-0812">Transmembrane</keyword>
<sequence length="156" mass="17576">MTVSKEKAKELSAGVWAVSFAFFFFGFFLLNELAASGVAFSILFFSVFIISPALAVYAYLRVTDADEDDVWHSLIDSGKSNDNGGPVSDDQLEITMVDTGRDDDPDPDSLDTLRERYATGELTDEQFEHKVDQLLQTNSPEHAAEWRDRRRETLKE</sequence>
<keyword evidence="2" id="KW-1133">Transmembrane helix</keyword>
<feature type="region of interest" description="Disordered" evidence="1">
    <location>
        <begin position="76"/>
        <end position="112"/>
    </location>
</feature>